<comment type="caution">
    <text evidence="2">The sequence shown here is derived from an EMBL/GenBank/DDBJ whole genome shotgun (WGS) entry which is preliminary data.</text>
</comment>
<keyword evidence="1" id="KW-0472">Membrane</keyword>
<evidence type="ECO:0000313" key="3">
    <source>
        <dbReference type="Proteomes" id="UP001481413"/>
    </source>
</evidence>
<accession>A0ABP9ZW19</accession>
<sequence length="164" mass="18083">MRLSHQQGSALIVSLIMLTSVTFLAILSLQSSTTQIKIVNNLQIKEDVFHTTKRELRKQYDGYLDDINKADELTEAFQNSAVGEVNQLLPEISLTEANVSAVASAVESLQATPVNLNFSFAKNSSVGALATMKFELTSDVQDTTAKFRSSQRLGFNYYIPTSSR</sequence>
<evidence type="ECO:0000256" key="1">
    <source>
        <dbReference type="SAM" id="Phobius"/>
    </source>
</evidence>
<dbReference type="RefSeq" id="WP_353293269.1">
    <property type="nucleotide sequence ID" value="NZ_BAABWH010000001.1"/>
</dbReference>
<gene>
    <name evidence="2" type="ORF">NBRC116585_04560</name>
</gene>
<keyword evidence="1" id="KW-0812">Transmembrane</keyword>
<protein>
    <recommendedName>
        <fullName evidence="4">Type 4 fimbrial biogenesis protein PilX N-terminal domain-containing protein</fullName>
    </recommendedName>
</protein>
<evidence type="ECO:0008006" key="4">
    <source>
        <dbReference type="Google" id="ProtNLM"/>
    </source>
</evidence>
<reference evidence="2 3" key="1">
    <citation type="submission" date="2024-04" db="EMBL/GenBank/DDBJ databases">
        <title>Draft genome sequence of Thalassolituus maritimus NBRC 116585.</title>
        <authorList>
            <person name="Miyakawa T."/>
            <person name="Kusuya Y."/>
            <person name="Miura T."/>
        </authorList>
    </citation>
    <scope>NUCLEOTIDE SEQUENCE [LARGE SCALE GENOMIC DNA]</scope>
    <source>
        <strain evidence="2 3">5NW40-0001</strain>
    </source>
</reference>
<dbReference type="Proteomes" id="UP001481413">
    <property type="component" value="Unassembled WGS sequence"/>
</dbReference>
<evidence type="ECO:0000313" key="2">
    <source>
        <dbReference type="EMBL" id="GAA6144339.1"/>
    </source>
</evidence>
<keyword evidence="1" id="KW-1133">Transmembrane helix</keyword>
<organism evidence="2 3">
    <name type="scientific">Thalassolituus maritimus</name>
    <dbReference type="NCBI Taxonomy" id="484498"/>
    <lineage>
        <taxon>Bacteria</taxon>
        <taxon>Pseudomonadati</taxon>
        <taxon>Pseudomonadota</taxon>
        <taxon>Gammaproteobacteria</taxon>
        <taxon>Oceanospirillales</taxon>
        <taxon>Oceanospirillaceae</taxon>
        <taxon>Thalassolituus</taxon>
    </lineage>
</organism>
<dbReference type="EMBL" id="BAABWH010000001">
    <property type="protein sequence ID" value="GAA6144339.1"/>
    <property type="molecule type" value="Genomic_DNA"/>
</dbReference>
<name>A0ABP9ZW19_9GAMM</name>
<proteinExistence type="predicted"/>
<feature type="transmembrane region" description="Helical" evidence="1">
    <location>
        <begin position="12"/>
        <end position="29"/>
    </location>
</feature>
<keyword evidence="3" id="KW-1185">Reference proteome</keyword>